<dbReference type="PANTHER" id="PTHR43245:SF54">
    <property type="entry name" value="BLL0593 PROTEIN"/>
    <property type="match status" value="1"/>
</dbReference>
<reference evidence="4" key="1">
    <citation type="submission" date="2017-02" db="EMBL/GenBank/DDBJ databases">
        <authorList>
            <person name="Varghese N."/>
            <person name="Submissions S."/>
        </authorList>
    </citation>
    <scope>NUCLEOTIDE SEQUENCE [LARGE SCALE GENOMIC DNA]</scope>
    <source>
        <strain evidence="4">ATCC 27094</strain>
    </source>
</reference>
<proteinExistence type="predicted"/>
<feature type="region of interest" description="Disordered" evidence="1">
    <location>
        <begin position="310"/>
        <end position="333"/>
    </location>
</feature>
<dbReference type="AlphaFoldDB" id="A0A1T4THQ0"/>
<feature type="domain" description="NAD-dependent epimerase/dehydratase" evidence="2">
    <location>
        <begin position="3"/>
        <end position="189"/>
    </location>
</feature>
<dbReference type="RefSeq" id="WP_085938018.1">
    <property type="nucleotide sequence ID" value="NZ_FUWJ01000018.1"/>
</dbReference>
<evidence type="ECO:0000259" key="2">
    <source>
        <dbReference type="Pfam" id="PF01370"/>
    </source>
</evidence>
<gene>
    <name evidence="3" type="ORF">SAMN02745126_06285</name>
</gene>
<evidence type="ECO:0000313" key="4">
    <source>
        <dbReference type="Proteomes" id="UP000190092"/>
    </source>
</evidence>
<name>A0A1T4THQ0_9HYPH</name>
<accession>A0A1T4THQ0</accession>
<dbReference type="InterPro" id="IPR036291">
    <property type="entry name" value="NAD(P)-bd_dom_sf"/>
</dbReference>
<dbReference type="Pfam" id="PF01370">
    <property type="entry name" value="Epimerase"/>
    <property type="match status" value="1"/>
</dbReference>
<dbReference type="SUPFAM" id="SSF51735">
    <property type="entry name" value="NAD(P)-binding Rossmann-fold domains"/>
    <property type="match status" value="1"/>
</dbReference>
<dbReference type="PANTHER" id="PTHR43245">
    <property type="entry name" value="BIFUNCTIONAL POLYMYXIN RESISTANCE PROTEIN ARNA"/>
    <property type="match status" value="1"/>
</dbReference>
<dbReference type="Proteomes" id="UP000190092">
    <property type="component" value="Unassembled WGS sequence"/>
</dbReference>
<dbReference type="Gene3D" id="3.40.50.720">
    <property type="entry name" value="NAD(P)-binding Rossmann-like Domain"/>
    <property type="match status" value="1"/>
</dbReference>
<dbReference type="InterPro" id="IPR050177">
    <property type="entry name" value="Lipid_A_modif_metabolic_enz"/>
</dbReference>
<keyword evidence="4" id="KW-1185">Reference proteome</keyword>
<dbReference type="EMBL" id="FUWJ01000018">
    <property type="protein sequence ID" value="SKA39934.1"/>
    <property type="molecule type" value="Genomic_DNA"/>
</dbReference>
<dbReference type="OrthoDB" id="9801056at2"/>
<sequence>MKALVTGSSGHLGEALMRRLACLRHDAVGLDIIPGPFTSRVGGIADRHCIADCMAGVEVVFHAAALHKPHVATHSRQDFIDTNITGTLTLLEEAVRRQVRAFIFTSTTSVFGDALIPPPEAPCAWITEEVPPVPKNIYGVTKAAGEDLCHLFHRNQDLPSIVLRTSRFFPEEDDSADARALYDDANLKANEFLFRRVELEDVVEAHLQAAAKAAQIGFGRYIVSATTPFGRHDLADLRADATAVVRRYVPDYVPIYERRGWTMMPTVDRVYVNARARCDLGWAPHFDFRTILDKLEKDNDIRSPLAKAVGSKGYHSETFEEGPYPVDDSARRG</sequence>
<organism evidence="3 4">
    <name type="scientific">Enhydrobacter aerosaccus</name>
    <dbReference type="NCBI Taxonomy" id="225324"/>
    <lineage>
        <taxon>Bacteria</taxon>
        <taxon>Pseudomonadati</taxon>
        <taxon>Pseudomonadota</taxon>
        <taxon>Alphaproteobacteria</taxon>
        <taxon>Hyphomicrobiales</taxon>
        <taxon>Enhydrobacter</taxon>
    </lineage>
</organism>
<dbReference type="STRING" id="225324.SAMN02745126_06285"/>
<evidence type="ECO:0000256" key="1">
    <source>
        <dbReference type="SAM" id="MobiDB-lite"/>
    </source>
</evidence>
<dbReference type="InterPro" id="IPR001509">
    <property type="entry name" value="Epimerase_deHydtase"/>
</dbReference>
<evidence type="ECO:0000313" key="3">
    <source>
        <dbReference type="EMBL" id="SKA39934.1"/>
    </source>
</evidence>
<protein>
    <submittedName>
        <fullName evidence="3">Nucleoside-diphosphate-sugar epimerase</fullName>
    </submittedName>
</protein>